<organism evidence="1 2">
    <name type="scientific">Macrococcoides canis</name>
    <dbReference type="NCBI Taxonomy" id="1855823"/>
    <lineage>
        <taxon>Bacteria</taxon>
        <taxon>Bacillati</taxon>
        <taxon>Bacillota</taxon>
        <taxon>Bacilli</taxon>
        <taxon>Bacillales</taxon>
        <taxon>Staphylococcaceae</taxon>
        <taxon>Macrococcoides</taxon>
    </lineage>
</organism>
<gene>
    <name evidence="1" type="ORF">MCCS_01420</name>
</gene>
<dbReference type="AlphaFoldDB" id="A0A1W7A856"/>
<dbReference type="Proteomes" id="UP000194154">
    <property type="component" value="Chromosome"/>
</dbReference>
<accession>A0A1W7A856</accession>
<dbReference type="EMBL" id="CP021059">
    <property type="protein sequence ID" value="ARQ05813.1"/>
    <property type="molecule type" value="Genomic_DNA"/>
</dbReference>
<evidence type="ECO:0000313" key="2">
    <source>
        <dbReference type="Proteomes" id="UP000194154"/>
    </source>
</evidence>
<dbReference type="STRING" id="1855823.MCCS_01420"/>
<dbReference type="KEGG" id="mcak:MCCS_01420"/>
<protein>
    <submittedName>
        <fullName evidence="1">Catalase</fullName>
    </submittedName>
</protein>
<dbReference type="GO" id="GO:0020037">
    <property type="term" value="F:heme binding"/>
    <property type="evidence" value="ECO:0007669"/>
    <property type="project" value="InterPro"/>
</dbReference>
<dbReference type="Gene3D" id="2.40.180.10">
    <property type="entry name" value="Catalase core domain"/>
    <property type="match status" value="1"/>
</dbReference>
<reference evidence="1 2" key="1">
    <citation type="journal article" date="2017" name="Int. J. Syst. Evol. Microbiol.">
        <title>Macrococcus canis sp. nov., a skin bacterium associated with infections in dogs.</title>
        <authorList>
            <person name="Gobeli Brawand S."/>
            <person name="Cotting K."/>
            <person name="Gomez-Sanz E."/>
            <person name="Collaud A."/>
            <person name="Thomann A."/>
            <person name="Brodard I."/>
            <person name="Rodriguez-Campos S."/>
            <person name="Strauss C."/>
            <person name="Perreten V."/>
        </authorList>
    </citation>
    <scope>NUCLEOTIDE SEQUENCE [LARGE SCALE GENOMIC DNA]</scope>
    <source>
        <strain evidence="1 2">KM45013</strain>
    </source>
</reference>
<dbReference type="OrthoDB" id="2386687at2"/>
<keyword evidence="2" id="KW-1185">Reference proteome</keyword>
<name>A0A1W7A856_9STAP</name>
<dbReference type="SUPFAM" id="SSF56634">
    <property type="entry name" value="Heme-dependent catalase-like"/>
    <property type="match status" value="1"/>
</dbReference>
<dbReference type="InterPro" id="IPR020835">
    <property type="entry name" value="Catalase_sf"/>
</dbReference>
<sequence length="260" mass="30479">MDNATFIVDTIERYATTTRGAKRAHAKGKHYTGKLQLNATGRRIFNLEDTYPDVIIRLSDAPPNRNVPSHLVPLKGLALHIKQVHINIVMVTFPYFPWTKEASIVKIAQYVHAIHKSESKLLKLNLFRYLLKIEDFNKHLIKFILHQPIKTSMNQIFHNLHYFKYNEQFVRFHARKRNNQITLYAEIYDEIKPISELRKDAVIEEIGRIEITSETSETYTMFDPLQTGSLEPVYDEILNLRSQMYKISNQHRNEEGISLE</sequence>
<proteinExistence type="predicted"/>
<evidence type="ECO:0000313" key="1">
    <source>
        <dbReference type="EMBL" id="ARQ05813.1"/>
    </source>
</evidence>
<dbReference type="RefSeq" id="WP_086041531.1">
    <property type="nucleotide sequence ID" value="NZ_CBCRZA010000011.1"/>
</dbReference>
<dbReference type="GeneID" id="35294298"/>